<evidence type="ECO:0000313" key="3">
    <source>
        <dbReference type="Proteomes" id="UP000242381"/>
    </source>
</evidence>
<name>A0A1X0RS72_RHIZD</name>
<sequence>MDMNQFMSLFKGQDIKLPEQTTTNDKVDPSLANLDLSNISQNVIEQVRKEYLSSKEPEKTFEDMKSITPEVLVHIATMAKETDLLKIIRQCKERQDKIEKELFAHRESIKQRYEQQKQSMLAKELIGIKDPEGMKEIERECRQELRRMDLHVLKEMDKQVKYVQQELSKLKVPSFKITNDPKEIKLQQKVLYIIQDML</sequence>
<dbReference type="AlphaFoldDB" id="A0A1X0RS72"/>
<proteinExistence type="inferred from homology"/>
<evidence type="ECO:0000256" key="1">
    <source>
        <dbReference type="ARBA" id="ARBA00005939"/>
    </source>
</evidence>
<dbReference type="Proteomes" id="UP000242381">
    <property type="component" value="Unassembled WGS sequence"/>
</dbReference>
<comment type="similarity">
    <text evidence="1">Belongs to the gonadal family.</text>
</comment>
<protein>
    <submittedName>
        <fullName evidence="2">Uncharacterized protein</fullName>
    </submittedName>
</protein>
<dbReference type="OMA" id="MKKCKQR"/>
<dbReference type="PANTHER" id="PTHR13054:SF2">
    <property type="entry name" value="PROTEIN DGCR6"/>
    <property type="match status" value="1"/>
</dbReference>
<dbReference type="PANTHER" id="PTHR13054">
    <property type="entry name" value="DIGEORGE SYNDROME CRITICAL REGION 6 DGCR6 FAMILY MEMBER"/>
    <property type="match status" value="1"/>
</dbReference>
<accession>A0A1X0RS72</accession>
<evidence type="ECO:0000313" key="2">
    <source>
        <dbReference type="EMBL" id="ORE14840.1"/>
    </source>
</evidence>
<dbReference type="VEuPathDB" id="FungiDB:BCV72DRAFT_229452"/>
<dbReference type="InterPro" id="IPR010849">
    <property type="entry name" value="Gonadal"/>
</dbReference>
<dbReference type="EMBL" id="KV921451">
    <property type="protein sequence ID" value="ORE14840.1"/>
    <property type="molecule type" value="Genomic_DNA"/>
</dbReference>
<organism evidence="2 3">
    <name type="scientific">Rhizopus microsporus</name>
    <dbReference type="NCBI Taxonomy" id="58291"/>
    <lineage>
        <taxon>Eukaryota</taxon>
        <taxon>Fungi</taxon>
        <taxon>Fungi incertae sedis</taxon>
        <taxon>Mucoromycota</taxon>
        <taxon>Mucoromycotina</taxon>
        <taxon>Mucoromycetes</taxon>
        <taxon>Mucorales</taxon>
        <taxon>Mucorineae</taxon>
        <taxon>Rhizopodaceae</taxon>
        <taxon>Rhizopus</taxon>
    </lineage>
</organism>
<reference evidence="2 3" key="1">
    <citation type="journal article" date="2016" name="Proc. Natl. Acad. Sci. U.S.A.">
        <title>Lipid metabolic changes in an early divergent fungus govern the establishment of a mutualistic symbiosis with endobacteria.</title>
        <authorList>
            <person name="Lastovetsky O.A."/>
            <person name="Gaspar M.L."/>
            <person name="Mondo S.J."/>
            <person name="LaButti K.M."/>
            <person name="Sandor L."/>
            <person name="Grigoriev I.V."/>
            <person name="Henry S.A."/>
            <person name="Pawlowska T.E."/>
        </authorList>
    </citation>
    <scope>NUCLEOTIDE SEQUENCE [LARGE SCALE GENOMIC DNA]</scope>
    <source>
        <strain evidence="2 3">ATCC 11559</strain>
    </source>
</reference>
<dbReference type="Pfam" id="PF07324">
    <property type="entry name" value="DGCR6"/>
    <property type="match status" value="1"/>
</dbReference>
<gene>
    <name evidence="2" type="ORF">BCV71DRAFT_267122</name>
</gene>